<dbReference type="SUPFAM" id="SSF53335">
    <property type="entry name" value="S-adenosyl-L-methionine-dependent methyltransferases"/>
    <property type="match status" value="1"/>
</dbReference>
<dbReference type="Pfam" id="PF13489">
    <property type="entry name" value="Methyltransf_23"/>
    <property type="match status" value="1"/>
</dbReference>
<evidence type="ECO:0000313" key="1">
    <source>
        <dbReference type="EMBL" id="OGY88907.1"/>
    </source>
</evidence>
<protein>
    <recommendedName>
        <fullName evidence="3">Methyltransferase type 11 domain-containing protein</fullName>
    </recommendedName>
</protein>
<reference evidence="1 2" key="1">
    <citation type="journal article" date="2016" name="Nat. Commun.">
        <title>Thousands of microbial genomes shed light on interconnected biogeochemical processes in an aquifer system.</title>
        <authorList>
            <person name="Anantharaman K."/>
            <person name="Brown C.T."/>
            <person name="Hug L.A."/>
            <person name="Sharon I."/>
            <person name="Castelle C.J."/>
            <person name="Probst A.J."/>
            <person name="Thomas B.C."/>
            <person name="Singh A."/>
            <person name="Wilkins M.J."/>
            <person name="Karaoz U."/>
            <person name="Brodie E.L."/>
            <person name="Williams K.H."/>
            <person name="Hubbard S.S."/>
            <person name="Banfield J.F."/>
        </authorList>
    </citation>
    <scope>NUCLEOTIDE SEQUENCE [LARGE SCALE GENOMIC DNA]</scope>
</reference>
<dbReference type="AlphaFoldDB" id="A0A1G2BL23"/>
<organism evidence="1 2">
    <name type="scientific">Candidatus Komeilibacteria bacterium RIFCSPHIGHO2_01_FULL_52_14</name>
    <dbReference type="NCBI Taxonomy" id="1798549"/>
    <lineage>
        <taxon>Bacteria</taxon>
        <taxon>Candidatus Komeiliibacteriota</taxon>
    </lineage>
</organism>
<sequence length="173" mass="20049">MIDSSRIAEKFLQKYRFRMVIPYLKGDVLDFGGNKGELRSYVKGNYTVMNYDHTALEGMTFDTIVALAVLEHIHVAEIFEIFKKFKISLRPHGRIFLTTPTRAAKPILELLAHMSILDKENITEHKHYWNRQELYDLADKSGFIVKKYKKFQFGMNQLAVLEHASTPELPAIS</sequence>
<accession>A0A1G2BL23</accession>
<dbReference type="EMBL" id="MHKK01000049">
    <property type="protein sequence ID" value="OGY88907.1"/>
    <property type="molecule type" value="Genomic_DNA"/>
</dbReference>
<dbReference type="Gene3D" id="3.40.50.150">
    <property type="entry name" value="Vaccinia Virus protein VP39"/>
    <property type="match status" value="1"/>
</dbReference>
<proteinExistence type="predicted"/>
<dbReference type="InterPro" id="IPR029063">
    <property type="entry name" value="SAM-dependent_MTases_sf"/>
</dbReference>
<comment type="caution">
    <text evidence="1">The sequence shown here is derived from an EMBL/GenBank/DDBJ whole genome shotgun (WGS) entry which is preliminary data.</text>
</comment>
<dbReference type="Proteomes" id="UP000177817">
    <property type="component" value="Unassembled WGS sequence"/>
</dbReference>
<gene>
    <name evidence="1" type="ORF">A2677_02730</name>
</gene>
<evidence type="ECO:0008006" key="3">
    <source>
        <dbReference type="Google" id="ProtNLM"/>
    </source>
</evidence>
<name>A0A1G2BL23_9BACT</name>
<evidence type="ECO:0000313" key="2">
    <source>
        <dbReference type="Proteomes" id="UP000177817"/>
    </source>
</evidence>